<protein>
    <submittedName>
        <fullName evidence="3">Ketoreductase</fullName>
    </submittedName>
</protein>
<dbReference type="PANTHER" id="PTHR43157:SF31">
    <property type="entry name" value="PHOSPHATIDYLINOSITOL-GLYCAN BIOSYNTHESIS CLASS F PROTEIN"/>
    <property type="match status" value="1"/>
</dbReference>
<dbReference type="Gene3D" id="3.40.50.720">
    <property type="entry name" value="NAD(P)-binding Rossmann-like Domain"/>
    <property type="match status" value="1"/>
</dbReference>
<dbReference type="AlphaFoldDB" id="A0A3D8Y746"/>
<dbReference type="Pfam" id="PF00106">
    <property type="entry name" value="adh_short"/>
    <property type="match status" value="1"/>
</dbReference>
<keyword evidence="4" id="KW-1185">Reference proteome</keyword>
<dbReference type="EMBL" id="QNUL01000022">
    <property type="protein sequence ID" value="REA58198.1"/>
    <property type="molecule type" value="Genomic_DNA"/>
</dbReference>
<organism evidence="3 4">
    <name type="scientific">Dyadobacter luteus</name>
    <dbReference type="NCBI Taxonomy" id="2259619"/>
    <lineage>
        <taxon>Bacteria</taxon>
        <taxon>Pseudomonadati</taxon>
        <taxon>Bacteroidota</taxon>
        <taxon>Cytophagia</taxon>
        <taxon>Cytophagales</taxon>
        <taxon>Spirosomataceae</taxon>
        <taxon>Dyadobacter</taxon>
    </lineage>
</organism>
<evidence type="ECO:0000313" key="4">
    <source>
        <dbReference type="Proteomes" id="UP000256373"/>
    </source>
</evidence>
<gene>
    <name evidence="3" type="ORF">DSL64_21560</name>
</gene>
<dbReference type="RefSeq" id="WP_115833014.1">
    <property type="nucleotide sequence ID" value="NZ_QNUL01000022.1"/>
</dbReference>
<keyword evidence="1" id="KW-0560">Oxidoreductase</keyword>
<evidence type="ECO:0000313" key="3">
    <source>
        <dbReference type="EMBL" id="REA58198.1"/>
    </source>
</evidence>
<dbReference type="GO" id="GO:0016491">
    <property type="term" value="F:oxidoreductase activity"/>
    <property type="evidence" value="ECO:0007669"/>
    <property type="project" value="UniProtKB-KW"/>
</dbReference>
<evidence type="ECO:0000256" key="2">
    <source>
        <dbReference type="RuleBase" id="RU000363"/>
    </source>
</evidence>
<dbReference type="InterPro" id="IPR002347">
    <property type="entry name" value="SDR_fam"/>
</dbReference>
<dbReference type="PRINTS" id="PR00081">
    <property type="entry name" value="GDHRDH"/>
</dbReference>
<accession>A0A3D8Y746</accession>
<proteinExistence type="inferred from homology"/>
<dbReference type="OrthoDB" id="597510at2"/>
<comment type="caution">
    <text evidence="3">The sequence shown here is derived from an EMBL/GenBank/DDBJ whole genome shotgun (WGS) entry which is preliminary data.</text>
</comment>
<comment type="similarity">
    <text evidence="2">Belongs to the short-chain dehydrogenases/reductases (SDR) family.</text>
</comment>
<dbReference type="PRINTS" id="PR00080">
    <property type="entry name" value="SDRFAMILY"/>
</dbReference>
<dbReference type="SUPFAM" id="SSF51735">
    <property type="entry name" value="NAD(P)-binding Rossmann-fold domains"/>
    <property type="match status" value="1"/>
</dbReference>
<evidence type="ECO:0000256" key="1">
    <source>
        <dbReference type="ARBA" id="ARBA00023002"/>
    </source>
</evidence>
<dbReference type="Proteomes" id="UP000256373">
    <property type="component" value="Unassembled WGS sequence"/>
</dbReference>
<name>A0A3D8Y746_9BACT</name>
<dbReference type="PANTHER" id="PTHR43157">
    <property type="entry name" value="PHOSPHATIDYLINOSITOL-GLYCAN BIOSYNTHESIS CLASS F PROTEIN-RELATED"/>
    <property type="match status" value="1"/>
</dbReference>
<reference evidence="3 4" key="1">
    <citation type="submission" date="2018-07" db="EMBL/GenBank/DDBJ databases">
        <title>Dyadobacter roseus sp. nov., isolated from rose rhizosphere soil.</title>
        <authorList>
            <person name="Chen L."/>
        </authorList>
    </citation>
    <scope>NUCLEOTIDE SEQUENCE [LARGE SCALE GENOMIC DNA]</scope>
    <source>
        <strain evidence="3 4">RS19</strain>
    </source>
</reference>
<dbReference type="InterPro" id="IPR036291">
    <property type="entry name" value="NAD(P)-bd_dom_sf"/>
</dbReference>
<sequence length="296" mass="33282">MKNKIILITGATDGIGKETAMSLAKQGHTIIIHGRNLQKAENVRDQIIAESGNSDIDILVADLLLLADIKRAADNFRKKYKHLDVLINNAGAFFNKQRETTQEGFEKTITLNLFAPILLTELLLDLLQKSPSARVINLSSEMHKRGGKPDFNDFQLEQSYKPDRAYGLSKLYLIWVSQQLAKQLTDKGINNITVNTSHPGAVSTNFGQDADKGFFINLVFKIAYRFMDNVQDGAMTSIYLATSPQVEGITGKFFDNRKKMVTPDQKHYSDVNQETVWKYVQSIIEPYLPSTKVLLL</sequence>